<protein>
    <submittedName>
        <fullName evidence="1">Uncharacterized protein</fullName>
    </submittedName>
</protein>
<accession>A0AAV7WSJ8</accession>
<evidence type="ECO:0000313" key="1">
    <source>
        <dbReference type="EMBL" id="KAJ1215725.1"/>
    </source>
</evidence>
<name>A0AAV7WSJ8_PLEWA</name>
<proteinExistence type="predicted"/>
<dbReference type="AlphaFoldDB" id="A0AAV7WSJ8"/>
<keyword evidence="2" id="KW-1185">Reference proteome</keyword>
<comment type="caution">
    <text evidence="1">The sequence shown here is derived from an EMBL/GenBank/DDBJ whole genome shotgun (WGS) entry which is preliminary data.</text>
</comment>
<gene>
    <name evidence="1" type="ORF">NDU88_003333</name>
</gene>
<dbReference type="PROSITE" id="PS51257">
    <property type="entry name" value="PROKAR_LIPOPROTEIN"/>
    <property type="match status" value="1"/>
</dbReference>
<dbReference type="Proteomes" id="UP001066276">
    <property type="component" value="Chromosome 1_1"/>
</dbReference>
<dbReference type="EMBL" id="JANPWB010000001">
    <property type="protein sequence ID" value="KAJ1215725.1"/>
    <property type="molecule type" value="Genomic_DNA"/>
</dbReference>
<reference evidence="1" key="1">
    <citation type="journal article" date="2022" name="bioRxiv">
        <title>Sequencing and chromosome-scale assembly of the giantPleurodeles waltlgenome.</title>
        <authorList>
            <person name="Brown T."/>
            <person name="Elewa A."/>
            <person name="Iarovenko S."/>
            <person name="Subramanian E."/>
            <person name="Araus A.J."/>
            <person name="Petzold A."/>
            <person name="Susuki M."/>
            <person name="Suzuki K.-i.T."/>
            <person name="Hayashi T."/>
            <person name="Toyoda A."/>
            <person name="Oliveira C."/>
            <person name="Osipova E."/>
            <person name="Leigh N.D."/>
            <person name="Simon A."/>
            <person name="Yun M.H."/>
        </authorList>
    </citation>
    <scope>NUCLEOTIDE SEQUENCE</scope>
    <source>
        <strain evidence="1">20211129_DDA</strain>
        <tissue evidence="1">Liver</tissue>
    </source>
</reference>
<evidence type="ECO:0000313" key="2">
    <source>
        <dbReference type="Proteomes" id="UP001066276"/>
    </source>
</evidence>
<sequence length="77" mass="8676">MSPGGGREKRADQRLTPTLAGAQMWNWTTSCRATEPPHSRNTTSLQCDLRLPEDSVKGRAGKLQYRQRRERCECVSG</sequence>
<organism evidence="1 2">
    <name type="scientific">Pleurodeles waltl</name>
    <name type="common">Iberian ribbed newt</name>
    <dbReference type="NCBI Taxonomy" id="8319"/>
    <lineage>
        <taxon>Eukaryota</taxon>
        <taxon>Metazoa</taxon>
        <taxon>Chordata</taxon>
        <taxon>Craniata</taxon>
        <taxon>Vertebrata</taxon>
        <taxon>Euteleostomi</taxon>
        <taxon>Amphibia</taxon>
        <taxon>Batrachia</taxon>
        <taxon>Caudata</taxon>
        <taxon>Salamandroidea</taxon>
        <taxon>Salamandridae</taxon>
        <taxon>Pleurodelinae</taxon>
        <taxon>Pleurodeles</taxon>
    </lineage>
</organism>